<reference evidence="2" key="1">
    <citation type="journal article" date="2019" name="Sci. Rep.">
        <title>Draft genome of Tanacetum cinerariifolium, the natural source of mosquito coil.</title>
        <authorList>
            <person name="Yamashiro T."/>
            <person name="Shiraishi A."/>
            <person name="Satake H."/>
            <person name="Nakayama K."/>
        </authorList>
    </citation>
    <scope>NUCLEOTIDE SEQUENCE</scope>
</reference>
<protein>
    <submittedName>
        <fullName evidence="2">Uncharacterized protein</fullName>
    </submittedName>
</protein>
<feature type="compositionally biased region" description="Polar residues" evidence="1">
    <location>
        <begin position="1"/>
        <end position="21"/>
    </location>
</feature>
<comment type="caution">
    <text evidence="2">The sequence shown here is derived from an EMBL/GenBank/DDBJ whole genome shotgun (WGS) entry which is preliminary data.</text>
</comment>
<feature type="non-terminal residue" evidence="2">
    <location>
        <position position="86"/>
    </location>
</feature>
<organism evidence="2">
    <name type="scientific">Tanacetum cinerariifolium</name>
    <name type="common">Dalmatian daisy</name>
    <name type="synonym">Chrysanthemum cinerariifolium</name>
    <dbReference type="NCBI Taxonomy" id="118510"/>
    <lineage>
        <taxon>Eukaryota</taxon>
        <taxon>Viridiplantae</taxon>
        <taxon>Streptophyta</taxon>
        <taxon>Embryophyta</taxon>
        <taxon>Tracheophyta</taxon>
        <taxon>Spermatophyta</taxon>
        <taxon>Magnoliopsida</taxon>
        <taxon>eudicotyledons</taxon>
        <taxon>Gunneridae</taxon>
        <taxon>Pentapetalae</taxon>
        <taxon>asterids</taxon>
        <taxon>campanulids</taxon>
        <taxon>Asterales</taxon>
        <taxon>Asteraceae</taxon>
        <taxon>Asteroideae</taxon>
        <taxon>Anthemideae</taxon>
        <taxon>Anthemidinae</taxon>
        <taxon>Tanacetum</taxon>
    </lineage>
</organism>
<gene>
    <name evidence="2" type="ORF">Tci_907868</name>
</gene>
<feature type="compositionally biased region" description="Acidic residues" evidence="1">
    <location>
        <begin position="72"/>
        <end position="86"/>
    </location>
</feature>
<accession>A0A699VNQ4</accession>
<proteinExistence type="predicted"/>
<feature type="region of interest" description="Disordered" evidence="1">
    <location>
        <begin position="1"/>
        <end position="86"/>
    </location>
</feature>
<dbReference type="EMBL" id="BKCJ011464529">
    <property type="protein sequence ID" value="GFD35899.1"/>
    <property type="molecule type" value="Genomic_DNA"/>
</dbReference>
<name>A0A699VNQ4_TANCI</name>
<evidence type="ECO:0000256" key="1">
    <source>
        <dbReference type="SAM" id="MobiDB-lite"/>
    </source>
</evidence>
<sequence length="86" mass="9461">MVTIQPIQGRQNHMSAGSSRSLHQDQEEHLEDKGMVQGQSTSSSSSSQWTGFARRGVGLSSRSRNGRAYQADDLDAYDLDCDELNS</sequence>
<evidence type="ECO:0000313" key="2">
    <source>
        <dbReference type="EMBL" id="GFD35899.1"/>
    </source>
</evidence>
<dbReference type="AlphaFoldDB" id="A0A699VNQ4"/>
<feature type="compositionally biased region" description="Basic and acidic residues" evidence="1">
    <location>
        <begin position="22"/>
        <end position="34"/>
    </location>
</feature>